<dbReference type="InterPro" id="IPR010611">
    <property type="entry name" value="3D_dom"/>
</dbReference>
<dbReference type="AlphaFoldDB" id="A0A537JJ07"/>
<dbReference type="GO" id="GO:0019867">
    <property type="term" value="C:outer membrane"/>
    <property type="evidence" value="ECO:0007669"/>
    <property type="project" value="InterPro"/>
</dbReference>
<dbReference type="GO" id="GO:0004553">
    <property type="term" value="F:hydrolase activity, hydrolyzing O-glycosyl compounds"/>
    <property type="evidence" value="ECO:0007669"/>
    <property type="project" value="InterPro"/>
</dbReference>
<proteinExistence type="predicted"/>
<dbReference type="Proteomes" id="UP000320048">
    <property type="component" value="Unassembled WGS sequence"/>
</dbReference>
<dbReference type="PROSITE" id="PS51109">
    <property type="entry name" value="G5"/>
    <property type="match status" value="1"/>
</dbReference>
<dbReference type="InterPro" id="IPR051933">
    <property type="entry name" value="Resuscitation_pf_RpfB"/>
</dbReference>
<dbReference type="InterPro" id="IPR011098">
    <property type="entry name" value="G5_dom"/>
</dbReference>
<dbReference type="GO" id="GO:0009254">
    <property type="term" value="P:peptidoglycan turnover"/>
    <property type="evidence" value="ECO:0007669"/>
    <property type="project" value="InterPro"/>
</dbReference>
<dbReference type="SUPFAM" id="SSF50685">
    <property type="entry name" value="Barwin-like endoglucanases"/>
    <property type="match status" value="1"/>
</dbReference>
<comment type="caution">
    <text evidence="3">The sequence shown here is derived from an EMBL/GenBank/DDBJ whole genome shotgun (WGS) entry which is preliminary data.</text>
</comment>
<feature type="domain" description="G5" evidence="2">
    <location>
        <begin position="160"/>
        <end position="240"/>
    </location>
</feature>
<dbReference type="SMART" id="SM01208">
    <property type="entry name" value="G5"/>
    <property type="match status" value="1"/>
</dbReference>
<dbReference type="InterPro" id="IPR007137">
    <property type="entry name" value="DUF348"/>
</dbReference>
<accession>A0A537JJ07</accession>
<dbReference type="PANTHER" id="PTHR39160:SF4">
    <property type="entry name" value="RESUSCITATION-PROMOTING FACTOR RPFB"/>
    <property type="match status" value="1"/>
</dbReference>
<dbReference type="PANTHER" id="PTHR39160">
    <property type="entry name" value="CELL WALL-BINDING PROTEIN YOCH"/>
    <property type="match status" value="1"/>
</dbReference>
<dbReference type="EMBL" id="VBAO01000072">
    <property type="protein sequence ID" value="TMI83537.1"/>
    <property type="molecule type" value="Genomic_DNA"/>
</dbReference>
<dbReference type="InterPro" id="IPR036908">
    <property type="entry name" value="RlpA-like_sf"/>
</dbReference>
<dbReference type="Pfam" id="PF07501">
    <property type="entry name" value="G5"/>
    <property type="match status" value="1"/>
</dbReference>
<dbReference type="Pfam" id="PF06725">
    <property type="entry name" value="3D"/>
    <property type="match status" value="1"/>
</dbReference>
<name>A0A537JJ07_9BACT</name>
<reference evidence="3 4" key="1">
    <citation type="journal article" date="2019" name="Nat. Microbiol.">
        <title>Mediterranean grassland soil C-N compound turnover is dependent on rainfall and depth, and is mediated by genomically divergent microorganisms.</title>
        <authorList>
            <person name="Diamond S."/>
            <person name="Andeer P.F."/>
            <person name="Li Z."/>
            <person name="Crits-Christoph A."/>
            <person name="Burstein D."/>
            <person name="Anantharaman K."/>
            <person name="Lane K.R."/>
            <person name="Thomas B.C."/>
            <person name="Pan C."/>
            <person name="Northen T.R."/>
            <person name="Banfield J.F."/>
        </authorList>
    </citation>
    <scope>NUCLEOTIDE SEQUENCE [LARGE SCALE GENOMIC DNA]</scope>
    <source>
        <strain evidence="3">NP_7</strain>
    </source>
</reference>
<dbReference type="Gene3D" id="2.40.40.10">
    <property type="entry name" value="RlpA-like domain"/>
    <property type="match status" value="1"/>
</dbReference>
<evidence type="ECO:0000259" key="2">
    <source>
        <dbReference type="PROSITE" id="PS51109"/>
    </source>
</evidence>
<dbReference type="Gene3D" id="2.20.230.10">
    <property type="entry name" value="Resuscitation-promoting factor rpfb"/>
    <property type="match status" value="1"/>
</dbReference>
<gene>
    <name evidence="3" type="ORF">E6H04_02695</name>
</gene>
<evidence type="ECO:0000313" key="3">
    <source>
        <dbReference type="EMBL" id="TMI83537.1"/>
    </source>
</evidence>
<evidence type="ECO:0000313" key="4">
    <source>
        <dbReference type="Proteomes" id="UP000320048"/>
    </source>
</evidence>
<keyword evidence="1" id="KW-0732">Signal</keyword>
<protein>
    <submittedName>
        <fullName evidence="3">DUF348 domain-containing protein</fullName>
    </submittedName>
</protein>
<evidence type="ECO:0000256" key="1">
    <source>
        <dbReference type="ARBA" id="ARBA00022729"/>
    </source>
</evidence>
<organism evidence="3 4">
    <name type="scientific">Candidatus Segetimicrobium genomatis</name>
    <dbReference type="NCBI Taxonomy" id="2569760"/>
    <lineage>
        <taxon>Bacteria</taxon>
        <taxon>Bacillati</taxon>
        <taxon>Candidatus Sysuimicrobiota</taxon>
        <taxon>Candidatus Sysuimicrobiia</taxon>
        <taxon>Candidatus Sysuimicrobiales</taxon>
        <taxon>Candidatus Segetimicrobiaceae</taxon>
        <taxon>Candidatus Segetimicrobium</taxon>
    </lineage>
</organism>
<dbReference type="CDD" id="cd22786">
    <property type="entry name" value="DPBB_YuiC-like"/>
    <property type="match status" value="1"/>
</dbReference>
<sequence>MASVLRASVRDIPVLKDARRSGSIRPTYVTLGLLVTGLLAPFMSIPHLGQAVSVSADGRTQSFTSHKRTVQEVLGEAQIVVGTGDRVIPPPSTPIWSGIRITVTRAIPVTISIAGDQREVRLPAATVGEVLILLEVAVGPMDRISPDPSTMLTPGMRITVERRESREWVERGPIPFATKAVFDRDMFKGQQVVRASGQPGVRERTVHVEYADGRIVAMQTAEEAILSLPTPRIIAVGTRPVIATAGPFAGKEIMSLEATAYYPGPNNFGGPVGTRTAIGMVARRGVVAVDPAVIRLGTRLHVDGYGDAVAGDTGGAIRGYRIDLCFNTYEEAIQFGRRPVTVYILGRP</sequence>
<dbReference type="Pfam" id="PF03990">
    <property type="entry name" value="DUF348"/>
    <property type="match status" value="2"/>
</dbReference>